<evidence type="ECO:0000313" key="3">
    <source>
        <dbReference type="Proteomes" id="UP000749559"/>
    </source>
</evidence>
<evidence type="ECO:0000313" key="2">
    <source>
        <dbReference type="EMBL" id="CAH1784593.1"/>
    </source>
</evidence>
<reference evidence="2" key="1">
    <citation type="submission" date="2022-03" db="EMBL/GenBank/DDBJ databases">
        <authorList>
            <person name="Martin C."/>
        </authorList>
    </citation>
    <scope>NUCLEOTIDE SEQUENCE</scope>
</reference>
<accession>A0A8J1XG26</accession>
<sequence length="142" mass="15015">MATGGAANIAGMAFIPYYRHIMELLEVNQDLKHTAKGIFKQMACAAGGAAVGGVVMGPVGALVGGIAGSVYGYCNVETYDSMVTIIRNLSDYEKKELVRKVQELVGSSGLEALTTFVGQQVNREILLNVVRQFANEASKKGG</sequence>
<dbReference type="Pfam" id="PF20721">
    <property type="entry name" value="C19orf12"/>
    <property type="match status" value="1"/>
</dbReference>
<dbReference type="PANTHER" id="PTHR31493">
    <property type="entry name" value="NAZO FAMILY MEMBER"/>
    <property type="match status" value="1"/>
</dbReference>
<gene>
    <name evidence="2" type="ORF">OFUS_LOCUS10762</name>
</gene>
<keyword evidence="3" id="KW-1185">Reference proteome</keyword>
<name>A0A8J1XG26_OWEFU</name>
<dbReference type="PANTHER" id="PTHR31493:SF1">
    <property type="entry name" value="PROTEIN C19ORF12"/>
    <property type="match status" value="1"/>
</dbReference>
<comment type="similarity">
    <text evidence="1">Belongs to the C19orf12 family.</text>
</comment>
<comment type="caution">
    <text evidence="2">The sequence shown here is derived from an EMBL/GenBank/DDBJ whole genome shotgun (WGS) entry which is preliminary data.</text>
</comment>
<dbReference type="AlphaFoldDB" id="A0A8J1XG26"/>
<dbReference type="InterPro" id="IPR033369">
    <property type="entry name" value="C19orf12"/>
</dbReference>
<dbReference type="EMBL" id="CAIIXF020000005">
    <property type="protein sequence ID" value="CAH1784593.1"/>
    <property type="molecule type" value="Genomic_DNA"/>
</dbReference>
<proteinExistence type="inferred from homology"/>
<protein>
    <submittedName>
        <fullName evidence="2">Uncharacterized protein</fullName>
    </submittedName>
</protein>
<dbReference type="OrthoDB" id="5805760at2759"/>
<organism evidence="2 3">
    <name type="scientific">Owenia fusiformis</name>
    <name type="common">Polychaete worm</name>
    <dbReference type="NCBI Taxonomy" id="6347"/>
    <lineage>
        <taxon>Eukaryota</taxon>
        <taxon>Metazoa</taxon>
        <taxon>Spiralia</taxon>
        <taxon>Lophotrochozoa</taxon>
        <taxon>Annelida</taxon>
        <taxon>Polychaeta</taxon>
        <taxon>Sedentaria</taxon>
        <taxon>Canalipalpata</taxon>
        <taxon>Sabellida</taxon>
        <taxon>Oweniida</taxon>
        <taxon>Oweniidae</taxon>
        <taxon>Owenia</taxon>
    </lineage>
</organism>
<dbReference type="Proteomes" id="UP000749559">
    <property type="component" value="Unassembled WGS sequence"/>
</dbReference>
<evidence type="ECO:0000256" key="1">
    <source>
        <dbReference type="ARBA" id="ARBA00029457"/>
    </source>
</evidence>